<comment type="caution">
    <text evidence="1">The sequence shown here is derived from an EMBL/GenBank/DDBJ whole genome shotgun (WGS) entry which is preliminary data.</text>
</comment>
<dbReference type="InterPro" id="IPR027417">
    <property type="entry name" value="P-loop_NTPase"/>
</dbReference>
<dbReference type="RefSeq" id="WP_305108965.1">
    <property type="nucleotide sequence ID" value="NZ_JAUTWS010000169.1"/>
</dbReference>
<sequence>MGCRAMFTDRAAVFAALRARLERHGGASTDRDRGAVPVVEVVDDELPDGGLARGAVHEVAPARGEADTGAAFAFSALLAGRAGDTTIWIEPTPSLWPAGAVAFGLDPAALVLVAARGTDSLWAAEEALRCPAVGTCVLVGIVPDLTASRRLQLAAEAGGGLGIMVVPEPHLATASAARTRWRISSIPGTGTWDHDLADPCWRLELVAGRGCRPGQWELRWDAMARRLLPHGALENPIRIAAGG</sequence>
<dbReference type="Gene3D" id="3.40.50.300">
    <property type="entry name" value="P-loop containing nucleotide triphosphate hydrolases"/>
    <property type="match status" value="1"/>
</dbReference>
<evidence type="ECO:0000313" key="1">
    <source>
        <dbReference type="EMBL" id="MDO9714125.1"/>
    </source>
</evidence>
<keyword evidence="2" id="KW-1185">Reference proteome</keyword>
<reference evidence="1 2" key="1">
    <citation type="submission" date="2023-08" db="EMBL/GenBank/DDBJ databases">
        <title>The draft genome sequence of Paracraurococcus sp. LOR1-02.</title>
        <authorList>
            <person name="Kingkaew E."/>
            <person name="Tanasupawat S."/>
        </authorList>
    </citation>
    <scope>NUCLEOTIDE SEQUENCE [LARGE SCALE GENOMIC DNA]</scope>
    <source>
        <strain evidence="1 2">LOR1-02</strain>
    </source>
</reference>
<evidence type="ECO:0000313" key="2">
    <source>
        <dbReference type="Proteomes" id="UP001243009"/>
    </source>
</evidence>
<protein>
    <recommendedName>
        <fullName evidence="3">Protein ImuA</fullName>
    </recommendedName>
</protein>
<name>A0ABT9EDN7_9PROT</name>
<accession>A0ABT9EDN7</accession>
<evidence type="ECO:0008006" key="3">
    <source>
        <dbReference type="Google" id="ProtNLM"/>
    </source>
</evidence>
<organism evidence="1 2">
    <name type="scientific">Paracraurococcus lichenis</name>
    <dbReference type="NCBI Taxonomy" id="3064888"/>
    <lineage>
        <taxon>Bacteria</taxon>
        <taxon>Pseudomonadati</taxon>
        <taxon>Pseudomonadota</taxon>
        <taxon>Alphaproteobacteria</taxon>
        <taxon>Acetobacterales</taxon>
        <taxon>Roseomonadaceae</taxon>
        <taxon>Paracraurococcus</taxon>
    </lineage>
</organism>
<dbReference type="EMBL" id="JAUTWS010000169">
    <property type="protein sequence ID" value="MDO9714125.1"/>
    <property type="molecule type" value="Genomic_DNA"/>
</dbReference>
<dbReference type="SUPFAM" id="SSF52540">
    <property type="entry name" value="P-loop containing nucleoside triphosphate hydrolases"/>
    <property type="match status" value="1"/>
</dbReference>
<dbReference type="Proteomes" id="UP001243009">
    <property type="component" value="Unassembled WGS sequence"/>
</dbReference>
<proteinExistence type="predicted"/>
<gene>
    <name evidence="1" type="ORF">Q7A36_37850</name>
</gene>